<keyword evidence="4 8" id="KW-0067">ATP-binding</keyword>
<gene>
    <name evidence="8" type="primary">nadK</name>
    <name evidence="9" type="ORF">BOW53_02645</name>
</gene>
<evidence type="ECO:0000256" key="4">
    <source>
        <dbReference type="ARBA" id="ARBA00022840"/>
    </source>
</evidence>
<comment type="similarity">
    <text evidence="8">Belongs to the NAD kinase family.</text>
</comment>
<dbReference type="FunFam" id="2.60.200.30:FF:000009">
    <property type="entry name" value="Poly(P)/ATP NAD kinase"/>
    <property type="match status" value="1"/>
</dbReference>
<dbReference type="EMBL" id="MPRL01000006">
    <property type="protein sequence ID" value="OOZ41752.1"/>
    <property type="molecule type" value="Genomic_DNA"/>
</dbReference>
<evidence type="ECO:0000256" key="7">
    <source>
        <dbReference type="ARBA" id="ARBA00047925"/>
    </source>
</evidence>
<dbReference type="Proteomes" id="UP000191110">
    <property type="component" value="Unassembled WGS sequence"/>
</dbReference>
<organism evidence="9 10">
    <name type="scientific">Solemya pervernicosa gill symbiont</name>
    <dbReference type="NCBI Taxonomy" id="642797"/>
    <lineage>
        <taxon>Bacteria</taxon>
        <taxon>Pseudomonadati</taxon>
        <taxon>Pseudomonadota</taxon>
        <taxon>Gammaproteobacteria</taxon>
        <taxon>sulfur-oxidizing symbionts</taxon>
    </lineage>
</organism>
<evidence type="ECO:0000256" key="2">
    <source>
        <dbReference type="ARBA" id="ARBA00022741"/>
    </source>
</evidence>
<dbReference type="InterPro" id="IPR017438">
    <property type="entry name" value="ATP-NAD_kinase_N"/>
</dbReference>
<dbReference type="InterPro" id="IPR002504">
    <property type="entry name" value="NADK"/>
</dbReference>
<sequence length="299" mass="32799">MSTPFKTIGLIGKFDDPSIAGTLHALSEHLLEQRQQLLLDENTAKLLPELNLESASRDEIGRRCELAIVVGGDGTLLNAARSLCEHEIAILGINMGRLGFLVDVSPAEMVARLDEILGGNYLDEERFLLEMYVEGVDGSCRPFNALNDVVVHNPEVARMIEFSTYIDGSFVTTQRADGLIVATPTGSTAYALSSGGPIMHPSLDTVVMVPICPHTLSNRPLMVNAASRIEVVVNETSSSHSQVSCDGQVTVDLKSDDRIIIQRKEKRLHLIHPQGYDYFEILRAKLGWNEHPGKQCPEV</sequence>
<comment type="function">
    <text evidence="8">Involved in the regulation of the intracellular balance of NAD and NADP, and is a key enzyme in the biosynthesis of NADP. Catalyzes specifically the phosphorylation on 2'-hydroxyl of the adenosine moiety of NAD to yield NADP.</text>
</comment>
<evidence type="ECO:0000256" key="8">
    <source>
        <dbReference type="HAMAP-Rule" id="MF_00361"/>
    </source>
</evidence>
<dbReference type="EC" id="2.7.1.23" evidence="8"/>
<dbReference type="InterPro" id="IPR016064">
    <property type="entry name" value="NAD/diacylglycerol_kinase_sf"/>
</dbReference>
<keyword evidence="10" id="KW-1185">Reference proteome</keyword>
<dbReference type="RefSeq" id="WP_078482540.1">
    <property type="nucleotide sequence ID" value="NZ_MPRL01000006.1"/>
</dbReference>
<evidence type="ECO:0000256" key="3">
    <source>
        <dbReference type="ARBA" id="ARBA00022777"/>
    </source>
</evidence>
<dbReference type="GO" id="GO:0003951">
    <property type="term" value="F:NAD+ kinase activity"/>
    <property type="evidence" value="ECO:0007669"/>
    <property type="project" value="UniProtKB-UniRule"/>
</dbReference>
<evidence type="ECO:0000256" key="1">
    <source>
        <dbReference type="ARBA" id="ARBA00022679"/>
    </source>
</evidence>
<comment type="caution">
    <text evidence="8">Lacks conserved residue(s) required for the propagation of feature annotation.</text>
</comment>
<dbReference type="InterPro" id="IPR017437">
    <property type="entry name" value="ATP-NAD_kinase_PpnK-typ_C"/>
</dbReference>
<dbReference type="AlphaFoldDB" id="A0A1T2L9Q0"/>
<dbReference type="GO" id="GO:0051287">
    <property type="term" value="F:NAD binding"/>
    <property type="evidence" value="ECO:0007669"/>
    <property type="project" value="UniProtKB-ARBA"/>
</dbReference>
<dbReference type="PANTHER" id="PTHR20275:SF0">
    <property type="entry name" value="NAD KINASE"/>
    <property type="match status" value="1"/>
</dbReference>
<comment type="subcellular location">
    <subcellularLocation>
        <location evidence="8">Cytoplasm</location>
    </subcellularLocation>
</comment>
<feature type="binding site" evidence="8">
    <location>
        <position position="248"/>
    </location>
    <ligand>
        <name>NAD(+)</name>
        <dbReference type="ChEBI" id="CHEBI:57540"/>
    </ligand>
</feature>
<dbReference type="GO" id="GO:0006741">
    <property type="term" value="P:NADP+ biosynthetic process"/>
    <property type="evidence" value="ECO:0007669"/>
    <property type="project" value="UniProtKB-UniRule"/>
</dbReference>
<protein>
    <recommendedName>
        <fullName evidence="8">NAD kinase</fullName>
        <ecNumber evidence="8">2.7.1.23</ecNumber>
    </recommendedName>
    <alternativeName>
        <fullName evidence="8">ATP-dependent NAD kinase</fullName>
    </alternativeName>
</protein>
<dbReference type="GO" id="GO:0005737">
    <property type="term" value="C:cytoplasm"/>
    <property type="evidence" value="ECO:0007669"/>
    <property type="project" value="UniProtKB-SubCell"/>
</dbReference>
<dbReference type="PANTHER" id="PTHR20275">
    <property type="entry name" value="NAD KINASE"/>
    <property type="match status" value="1"/>
</dbReference>
<feature type="binding site" evidence="8">
    <location>
        <begin position="73"/>
        <end position="74"/>
    </location>
    <ligand>
        <name>NAD(+)</name>
        <dbReference type="ChEBI" id="CHEBI:57540"/>
    </ligand>
</feature>
<evidence type="ECO:0000256" key="6">
    <source>
        <dbReference type="ARBA" id="ARBA00023027"/>
    </source>
</evidence>
<dbReference type="GO" id="GO:0046872">
    <property type="term" value="F:metal ion binding"/>
    <property type="evidence" value="ECO:0007669"/>
    <property type="project" value="UniProtKB-UniRule"/>
</dbReference>
<keyword evidence="2 8" id="KW-0547">Nucleotide-binding</keyword>
<feature type="binding site" evidence="8">
    <location>
        <begin position="147"/>
        <end position="148"/>
    </location>
    <ligand>
        <name>NAD(+)</name>
        <dbReference type="ChEBI" id="CHEBI:57540"/>
    </ligand>
</feature>
<feature type="binding site" evidence="8">
    <location>
        <position position="158"/>
    </location>
    <ligand>
        <name>NAD(+)</name>
        <dbReference type="ChEBI" id="CHEBI:57540"/>
    </ligand>
</feature>
<comment type="cofactor">
    <cofactor evidence="8">
        <name>a divalent metal cation</name>
        <dbReference type="ChEBI" id="CHEBI:60240"/>
    </cofactor>
</comment>
<feature type="binding site" evidence="8">
    <location>
        <begin position="188"/>
        <end position="193"/>
    </location>
    <ligand>
        <name>NAD(+)</name>
        <dbReference type="ChEBI" id="CHEBI:57540"/>
    </ligand>
</feature>
<dbReference type="Pfam" id="PF01513">
    <property type="entry name" value="NAD_kinase"/>
    <property type="match status" value="1"/>
</dbReference>
<keyword evidence="3 8" id="KW-0418">Kinase</keyword>
<proteinExistence type="inferred from homology"/>
<dbReference type="Gene3D" id="2.60.200.30">
    <property type="entry name" value="Probable inorganic polyphosphate/atp-NAD kinase, domain 2"/>
    <property type="match status" value="1"/>
</dbReference>
<feature type="binding site" evidence="8">
    <location>
        <position position="175"/>
    </location>
    <ligand>
        <name>NAD(+)</name>
        <dbReference type="ChEBI" id="CHEBI:57540"/>
    </ligand>
</feature>
<dbReference type="GO" id="GO:0005524">
    <property type="term" value="F:ATP binding"/>
    <property type="evidence" value="ECO:0007669"/>
    <property type="project" value="UniProtKB-KW"/>
</dbReference>
<comment type="caution">
    <text evidence="9">The sequence shown here is derived from an EMBL/GenBank/DDBJ whole genome shotgun (WGS) entry which is preliminary data.</text>
</comment>
<dbReference type="NCBIfam" id="NF002306">
    <property type="entry name" value="PRK01231.1"/>
    <property type="match status" value="1"/>
</dbReference>
<evidence type="ECO:0000256" key="5">
    <source>
        <dbReference type="ARBA" id="ARBA00022857"/>
    </source>
</evidence>
<dbReference type="GO" id="GO:0019674">
    <property type="term" value="P:NAD+ metabolic process"/>
    <property type="evidence" value="ECO:0007669"/>
    <property type="project" value="InterPro"/>
</dbReference>
<comment type="catalytic activity">
    <reaction evidence="7 8">
        <text>NAD(+) + ATP = ADP + NADP(+) + H(+)</text>
        <dbReference type="Rhea" id="RHEA:18629"/>
        <dbReference type="ChEBI" id="CHEBI:15378"/>
        <dbReference type="ChEBI" id="CHEBI:30616"/>
        <dbReference type="ChEBI" id="CHEBI:57540"/>
        <dbReference type="ChEBI" id="CHEBI:58349"/>
        <dbReference type="ChEBI" id="CHEBI:456216"/>
        <dbReference type="EC" id="2.7.1.23"/>
    </reaction>
</comment>
<keyword evidence="6 8" id="KW-0520">NAD</keyword>
<evidence type="ECO:0000313" key="10">
    <source>
        <dbReference type="Proteomes" id="UP000191110"/>
    </source>
</evidence>
<keyword evidence="1 8" id="KW-0808">Transferase</keyword>
<reference evidence="9 10" key="1">
    <citation type="submission" date="2016-11" db="EMBL/GenBank/DDBJ databases">
        <title>Mixed transmission modes and dynamic genome evolution in an obligate animal-bacterial symbiosis.</title>
        <authorList>
            <person name="Russell S.L."/>
            <person name="Corbett-Detig R.B."/>
            <person name="Cavanaugh C.M."/>
        </authorList>
    </citation>
    <scope>NUCLEOTIDE SEQUENCE [LARGE SCALE GENOMIC DNA]</scope>
    <source>
        <strain evidence="9">Sveles-Q1</strain>
    </source>
</reference>
<feature type="binding site" evidence="8">
    <location>
        <position position="177"/>
    </location>
    <ligand>
        <name>NAD(+)</name>
        <dbReference type="ChEBI" id="CHEBI:57540"/>
    </ligand>
</feature>
<feature type="active site" description="Proton acceptor" evidence="8">
    <location>
        <position position="73"/>
    </location>
</feature>
<dbReference type="Gene3D" id="3.40.50.10330">
    <property type="entry name" value="Probable inorganic polyphosphate/atp-NAD kinase, domain 1"/>
    <property type="match status" value="1"/>
</dbReference>
<name>A0A1T2L9Q0_9GAMM</name>
<keyword evidence="8" id="KW-0963">Cytoplasm</keyword>
<dbReference type="Pfam" id="PF20143">
    <property type="entry name" value="NAD_kinase_C"/>
    <property type="match status" value="1"/>
</dbReference>
<dbReference type="OrthoDB" id="9774737at2"/>
<accession>A0A1T2L9Q0</accession>
<keyword evidence="5 8" id="KW-0521">NADP</keyword>
<dbReference type="SUPFAM" id="SSF111331">
    <property type="entry name" value="NAD kinase/diacylglycerol kinase-like"/>
    <property type="match status" value="1"/>
</dbReference>
<dbReference type="HAMAP" id="MF_00361">
    <property type="entry name" value="NAD_kinase"/>
    <property type="match status" value="1"/>
</dbReference>
<evidence type="ECO:0000313" key="9">
    <source>
        <dbReference type="EMBL" id="OOZ41752.1"/>
    </source>
</evidence>